<sequence>MTQLSLVGVSKIFGNSTVVDNVSVTVEPGKVHVLLGENGAGKSTVIKMMSGIYQPDKGHIEADGQTVRIPNVEAARKLGIAVIHQELNMVPELSIMENLFLGALPTKVGFINKSAMKSKAREALKLIGLNEDVSTPMGELGVARQQMVEIAKALMQDASILILDEPTAALTRKECEQLFAIMGELKARGVGMVFISHHLDEIARVGDVVTVLRDGKYIDTIDAKAPESELVRLMVGRSIENQYPRVAQQPGKTLLEVKDLTRAGAIEHVSFDVHAGEVVGLAGLVGAGRTEVLRAVFGADSYDSGSVTVDGVQLPKASIDKTIAAGVGLVPEDRRTQGLILEASVADNLGLATMVPTAKFGFADLKGQRDRENDTARKLRIRMANIDQTAGSLSGGNQQKIVFGKWSMANVKVLLLDEPTRGVDVGARVEIYELINEITANGGAVLMASSDLPEVLGMSDRVLVMSNGKLSGEMPASEATQERVMSLAVSHMNEDFSENTTANVEK</sequence>
<dbReference type="AlphaFoldDB" id="A0A0L7AZ60"/>
<dbReference type="InterPro" id="IPR017871">
    <property type="entry name" value="ABC_transporter-like_CS"/>
</dbReference>
<feature type="domain" description="ABC transporter" evidence="9">
    <location>
        <begin position="255"/>
        <end position="492"/>
    </location>
</feature>
<evidence type="ECO:0000256" key="6">
    <source>
        <dbReference type="ARBA" id="ARBA00022840"/>
    </source>
</evidence>
<organism evidence="10 11">
    <name type="scientific">Bifidobacterium breve MCC 1128</name>
    <dbReference type="NCBI Taxonomy" id="1365965"/>
    <lineage>
        <taxon>Bacteria</taxon>
        <taxon>Bacillati</taxon>
        <taxon>Actinomycetota</taxon>
        <taxon>Actinomycetes</taxon>
        <taxon>Bifidobacteriales</taxon>
        <taxon>Bifidobacteriaceae</taxon>
        <taxon>Bifidobacterium</taxon>
    </lineage>
</organism>
<dbReference type="GO" id="GO:0005886">
    <property type="term" value="C:plasma membrane"/>
    <property type="evidence" value="ECO:0007669"/>
    <property type="project" value="UniProtKB-SubCell"/>
</dbReference>
<dbReference type="SMART" id="SM00382">
    <property type="entry name" value="AAA"/>
    <property type="match status" value="2"/>
</dbReference>
<evidence type="ECO:0000313" key="11">
    <source>
        <dbReference type="Proteomes" id="UP000037193"/>
    </source>
</evidence>
<keyword evidence="5" id="KW-0547">Nucleotide-binding</keyword>
<evidence type="ECO:0000256" key="3">
    <source>
        <dbReference type="ARBA" id="ARBA00022475"/>
    </source>
</evidence>
<evidence type="ECO:0000313" key="10">
    <source>
        <dbReference type="EMBL" id="KOA40522.1"/>
    </source>
</evidence>
<dbReference type="GO" id="GO:0005524">
    <property type="term" value="F:ATP binding"/>
    <property type="evidence" value="ECO:0007669"/>
    <property type="project" value="UniProtKB-KW"/>
</dbReference>
<dbReference type="PATRIC" id="fig|1365965.3.peg.1118"/>
<dbReference type="CDD" id="cd03216">
    <property type="entry name" value="ABC_Carb_Monos_I"/>
    <property type="match status" value="1"/>
</dbReference>
<dbReference type="InterPro" id="IPR003593">
    <property type="entry name" value="AAA+_ATPase"/>
</dbReference>
<keyword evidence="2" id="KW-0813">Transport</keyword>
<accession>A0A0L7AZ60</accession>
<keyword evidence="3" id="KW-1003">Cell membrane</keyword>
<comment type="subcellular location">
    <subcellularLocation>
        <location evidence="1">Cell membrane</location>
        <topology evidence="1">Peripheral membrane protein</topology>
    </subcellularLocation>
</comment>
<dbReference type="InterPro" id="IPR003439">
    <property type="entry name" value="ABC_transporter-like_ATP-bd"/>
</dbReference>
<dbReference type="PROSITE" id="PS50893">
    <property type="entry name" value="ABC_TRANSPORTER_2"/>
    <property type="match status" value="2"/>
</dbReference>
<name>A0A0L7AZ60_BIFBR</name>
<evidence type="ECO:0000256" key="7">
    <source>
        <dbReference type="ARBA" id="ARBA00022967"/>
    </source>
</evidence>
<dbReference type="RefSeq" id="WP_015439070.1">
    <property type="nucleotide sequence ID" value="NZ_AVQD01000009.1"/>
</dbReference>
<evidence type="ECO:0000256" key="4">
    <source>
        <dbReference type="ARBA" id="ARBA00022737"/>
    </source>
</evidence>
<evidence type="ECO:0000259" key="9">
    <source>
        <dbReference type="PROSITE" id="PS50893"/>
    </source>
</evidence>
<evidence type="ECO:0000256" key="8">
    <source>
        <dbReference type="ARBA" id="ARBA00023136"/>
    </source>
</evidence>
<proteinExistence type="predicted"/>
<keyword evidence="4" id="KW-0677">Repeat</keyword>
<keyword evidence="8" id="KW-0472">Membrane</keyword>
<keyword evidence="6" id="KW-0067">ATP-binding</keyword>
<dbReference type="InterPro" id="IPR050107">
    <property type="entry name" value="ABC_carbohydrate_import_ATPase"/>
</dbReference>
<dbReference type="SUPFAM" id="SSF52540">
    <property type="entry name" value="P-loop containing nucleoside triphosphate hydrolases"/>
    <property type="match status" value="2"/>
</dbReference>
<gene>
    <name evidence="10" type="ORF">BBM1128_05550</name>
</gene>
<dbReference type="Gene3D" id="3.40.50.300">
    <property type="entry name" value="P-loop containing nucleotide triphosphate hydrolases"/>
    <property type="match status" value="2"/>
</dbReference>
<comment type="caution">
    <text evidence="10">The sequence shown here is derived from an EMBL/GenBank/DDBJ whole genome shotgun (WGS) entry which is preliminary data.</text>
</comment>
<dbReference type="PROSITE" id="PS00211">
    <property type="entry name" value="ABC_TRANSPORTER_1"/>
    <property type="match status" value="1"/>
</dbReference>
<dbReference type="Proteomes" id="UP000037193">
    <property type="component" value="Unassembled WGS sequence"/>
</dbReference>
<protein>
    <submittedName>
        <fullName evidence="10">D-ribose transporter ATP binding protein</fullName>
    </submittedName>
</protein>
<dbReference type="GO" id="GO:0016887">
    <property type="term" value="F:ATP hydrolysis activity"/>
    <property type="evidence" value="ECO:0007669"/>
    <property type="project" value="InterPro"/>
</dbReference>
<reference evidence="10 11" key="1">
    <citation type="journal article" date="2015" name="Int J Genomics">
        <title>Comparative Genomics Revealed Genetic Diversity and Species/Strain-Level Differences in Carbohydrate Metabolism of Three Probiotic Bifidobacterial Species.</title>
        <authorList>
            <person name="Odamaki T."/>
            <person name="Horigome A."/>
            <person name="Sugahara H."/>
            <person name="Hashikura N."/>
            <person name="Minami J."/>
            <person name="Xiao J.Z."/>
            <person name="Abe F."/>
        </authorList>
    </citation>
    <scope>NUCLEOTIDE SEQUENCE [LARGE SCALE GENOMIC DNA]</scope>
    <source>
        <strain evidence="10 11">MCC 1128</strain>
    </source>
</reference>
<dbReference type="FunFam" id="3.40.50.300:FF:000127">
    <property type="entry name" value="Ribose import ATP-binding protein RbsA"/>
    <property type="match status" value="1"/>
</dbReference>
<dbReference type="PANTHER" id="PTHR43790:SF9">
    <property type="entry name" value="GALACTOFURANOSE TRANSPORTER ATP-BINDING PROTEIN YTFR"/>
    <property type="match status" value="1"/>
</dbReference>
<dbReference type="EMBL" id="AVQD01000009">
    <property type="protein sequence ID" value="KOA40522.1"/>
    <property type="molecule type" value="Genomic_DNA"/>
</dbReference>
<dbReference type="CDD" id="cd03215">
    <property type="entry name" value="ABC_Carb_Monos_II"/>
    <property type="match status" value="1"/>
</dbReference>
<evidence type="ECO:0000256" key="5">
    <source>
        <dbReference type="ARBA" id="ARBA00022741"/>
    </source>
</evidence>
<dbReference type="InterPro" id="IPR027417">
    <property type="entry name" value="P-loop_NTPase"/>
</dbReference>
<feature type="domain" description="ABC transporter" evidence="9">
    <location>
        <begin position="4"/>
        <end position="239"/>
    </location>
</feature>
<evidence type="ECO:0000256" key="1">
    <source>
        <dbReference type="ARBA" id="ARBA00004202"/>
    </source>
</evidence>
<keyword evidence="7" id="KW-1278">Translocase</keyword>
<evidence type="ECO:0000256" key="2">
    <source>
        <dbReference type="ARBA" id="ARBA00022448"/>
    </source>
</evidence>
<dbReference type="PANTHER" id="PTHR43790">
    <property type="entry name" value="CARBOHYDRATE TRANSPORT ATP-BINDING PROTEIN MG119-RELATED"/>
    <property type="match status" value="1"/>
</dbReference>
<dbReference type="Pfam" id="PF00005">
    <property type="entry name" value="ABC_tran"/>
    <property type="match status" value="2"/>
</dbReference>